<dbReference type="EMBL" id="LR134190">
    <property type="protein sequence ID" value="VEB52173.1"/>
    <property type="molecule type" value="Genomic_DNA"/>
</dbReference>
<sequence>MTVTNLASVAMPLQYMCHMNYAYVPNAHVPPEYPGYRAEATRVGAGACQTHGAVAGV</sequence>
<accession>A0A3S4HUA7</accession>
<dbReference type="Proteomes" id="UP000269208">
    <property type="component" value="Chromosome"/>
</dbReference>
<reference evidence="1 2" key="1">
    <citation type="submission" date="2018-12" db="EMBL/GenBank/DDBJ databases">
        <authorList>
            <consortium name="Pathogen Informatics"/>
        </authorList>
    </citation>
    <scope>NUCLEOTIDE SEQUENCE [LARGE SCALE GENOMIC DNA]</scope>
    <source>
        <strain evidence="1 2">NCTC6754</strain>
    </source>
</reference>
<name>A0A3S4HUA7_SALET</name>
<gene>
    <name evidence="1" type="ORF">NCTC6754_01924</name>
</gene>
<organism evidence="1 2">
    <name type="scientific">Salmonella enterica I</name>
    <dbReference type="NCBI Taxonomy" id="59201"/>
    <lineage>
        <taxon>Bacteria</taxon>
        <taxon>Pseudomonadati</taxon>
        <taxon>Pseudomonadota</taxon>
        <taxon>Gammaproteobacteria</taxon>
        <taxon>Enterobacterales</taxon>
        <taxon>Enterobacteriaceae</taxon>
        <taxon>Salmonella</taxon>
    </lineage>
</organism>
<dbReference type="AlphaFoldDB" id="A0A3S4HUA7"/>
<proteinExistence type="predicted"/>
<protein>
    <submittedName>
        <fullName evidence="1">Deoxyribose mutarotase</fullName>
    </submittedName>
</protein>
<evidence type="ECO:0000313" key="1">
    <source>
        <dbReference type="EMBL" id="VEB52173.1"/>
    </source>
</evidence>
<evidence type="ECO:0000313" key="2">
    <source>
        <dbReference type="Proteomes" id="UP000269208"/>
    </source>
</evidence>